<dbReference type="EMBL" id="JACHNA010000001">
    <property type="protein sequence ID" value="MBB4736208.1"/>
    <property type="molecule type" value="Genomic_DNA"/>
</dbReference>
<protein>
    <submittedName>
        <fullName evidence="1">Uncharacterized protein</fullName>
    </submittedName>
</protein>
<name>A0A7W7GQ20_9MICC</name>
<keyword evidence="2" id="KW-1185">Reference proteome</keyword>
<comment type="caution">
    <text evidence="1">The sequence shown here is derived from an EMBL/GenBank/DDBJ whole genome shotgun (WGS) entry which is preliminary data.</text>
</comment>
<accession>A0A7W7GQ20</accession>
<evidence type="ECO:0000313" key="2">
    <source>
        <dbReference type="Proteomes" id="UP000540191"/>
    </source>
</evidence>
<organism evidence="1 2">
    <name type="scientific">Micrococcus cohnii</name>
    <dbReference type="NCBI Taxonomy" id="993416"/>
    <lineage>
        <taxon>Bacteria</taxon>
        <taxon>Bacillati</taxon>
        <taxon>Actinomycetota</taxon>
        <taxon>Actinomycetes</taxon>
        <taxon>Micrococcales</taxon>
        <taxon>Micrococcaceae</taxon>
        <taxon>Micrococcus</taxon>
    </lineage>
</organism>
<dbReference type="Proteomes" id="UP000540191">
    <property type="component" value="Unassembled WGS sequence"/>
</dbReference>
<gene>
    <name evidence="1" type="ORF">HDA30_001716</name>
</gene>
<sequence length="61" mass="7534">MYCSRKCRETSERTRERLDQEAQTLLKALKRKDLDWEQERAFQQALSHRRWALERYPAPRP</sequence>
<dbReference type="AlphaFoldDB" id="A0A7W7GQ20"/>
<proteinExistence type="predicted"/>
<evidence type="ECO:0000313" key="1">
    <source>
        <dbReference type="EMBL" id="MBB4736208.1"/>
    </source>
</evidence>
<reference evidence="1 2" key="1">
    <citation type="submission" date="2020-08" db="EMBL/GenBank/DDBJ databases">
        <title>Sequencing the genomes of 1000 actinobacteria strains.</title>
        <authorList>
            <person name="Klenk H.-P."/>
        </authorList>
    </citation>
    <scope>NUCLEOTIDE SEQUENCE [LARGE SCALE GENOMIC DNA]</scope>
    <source>
        <strain evidence="1 2">DSM 23974</strain>
    </source>
</reference>